<name>A0ABT6MV07_9GAMM</name>
<dbReference type="Pfam" id="PF02518">
    <property type="entry name" value="HATPase_c"/>
    <property type="match status" value="1"/>
</dbReference>
<feature type="region of interest" description="Disordered" evidence="6">
    <location>
        <begin position="304"/>
        <end position="336"/>
    </location>
</feature>
<dbReference type="InterPro" id="IPR003594">
    <property type="entry name" value="HATPase_dom"/>
</dbReference>
<proteinExistence type="predicted"/>
<dbReference type="SMART" id="SM00388">
    <property type="entry name" value="HisKA"/>
    <property type="match status" value="1"/>
</dbReference>
<dbReference type="PANTHER" id="PTHR42878">
    <property type="entry name" value="TWO-COMPONENT HISTIDINE KINASE"/>
    <property type="match status" value="1"/>
</dbReference>
<comment type="caution">
    <text evidence="8">The sequence shown here is derived from an EMBL/GenBank/DDBJ whole genome shotgun (WGS) entry which is preliminary data.</text>
</comment>
<dbReference type="CDD" id="cd00082">
    <property type="entry name" value="HisKA"/>
    <property type="match status" value="1"/>
</dbReference>
<evidence type="ECO:0000256" key="5">
    <source>
        <dbReference type="ARBA" id="ARBA00022777"/>
    </source>
</evidence>
<feature type="domain" description="Histidine kinase" evidence="7">
    <location>
        <begin position="114"/>
        <end position="326"/>
    </location>
</feature>
<keyword evidence="4" id="KW-0808">Transferase</keyword>
<evidence type="ECO:0000313" key="9">
    <source>
        <dbReference type="Proteomes" id="UP001160550"/>
    </source>
</evidence>
<dbReference type="SMART" id="SM00387">
    <property type="entry name" value="HATPase_c"/>
    <property type="match status" value="1"/>
</dbReference>
<dbReference type="EMBL" id="JARYGX010000027">
    <property type="protein sequence ID" value="MDH7454472.1"/>
    <property type="molecule type" value="Genomic_DNA"/>
</dbReference>
<dbReference type="Pfam" id="PF00512">
    <property type="entry name" value="HisKA"/>
    <property type="match status" value="1"/>
</dbReference>
<evidence type="ECO:0000256" key="6">
    <source>
        <dbReference type="SAM" id="MobiDB-lite"/>
    </source>
</evidence>
<dbReference type="PANTHER" id="PTHR42878:SF15">
    <property type="entry name" value="BACTERIOPHYTOCHROME"/>
    <property type="match status" value="1"/>
</dbReference>
<dbReference type="InterPro" id="IPR036890">
    <property type="entry name" value="HATPase_C_sf"/>
</dbReference>
<evidence type="ECO:0000256" key="2">
    <source>
        <dbReference type="ARBA" id="ARBA00012438"/>
    </source>
</evidence>
<dbReference type="SUPFAM" id="SSF47384">
    <property type="entry name" value="Homodimeric domain of signal transducing histidine kinase"/>
    <property type="match status" value="1"/>
</dbReference>
<gene>
    <name evidence="8" type="ORF">QF205_15530</name>
</gene>
<keyword evidence="8" id="KW-0067">ATP-binding</keyword>
<evidence type="ECO:0000256" key="1">
    <source>
        <dbReference type="ARBA" id="ARBA00000085"/>
    </source>
</evidence>
<dbReference type="InterPro" id="IPR013656">
    <property type="entry name" value="PAS_4"/>
</dbReference>
<reference evidence="8" key="1">
    <citation type="journal article" date="2007" name="Int. J. Syst. Evol. Microbiol.">
        <title>Luteimonas composti sp. nov., a moderately thermophilic bacterium isolated from food waste.</title>
        <authorList>
            <person name="Young C.C."/>
            <person name="Kampfer P."/>
            <person name="Chen W.M."/>
            <person name="Yen W.S."/>
            <person name="Arun A.B."/>
            <person name="Lai W.A."/>
            <person name="Shen F.T."/>
            <person name="Rekha P.D."/>
            <person name="Lin K.Y."/>
            <person name="Chou J.H."/>
        </authorList>
    </citation>
    <scope>NUCLEOTIDE SEQUENCE</scope>
    <source>
        <strain evidence="8">CC-YY355</strain>
    </source>
</reference>
<evidence type="ECO:0000313" key="8">
    <source>
        <dbReference type="EMBL" id="MDH7454472.1"/>
    </source>
</evidence>
<dbReference type="InterPro" id="IPR035965">
    <property type="entry name" value="PAS-like_dom_sf"/>
</dbReference>
<reference evidence="8" key="2">
    <citation type="submission" date="2023-04" db="EMBL/GenBank/DDBJ databases">
        <authorList>
            <person name="Sun J.-Q."/>
        </authorList>
    </citation>
    <scope>NUCLEOTIDE SEQUENCE</scope>
    <source>
        <strain evidence="8">CC-YY355</strain>
    </source>
</reference>
<dbReference type="PROSITE" id="PS50109">
    <property type="entry name" value="HIS_KIN"/>
    <property type="match status" value="1"/>
</dbReference>
<dbReference type="InterPro" id="IPR003661">
    <property type="entry name" value="HisK_dim/P_dom"/>
</dbReference>
<keyword evidence="5" id="KW-0418">Kinase</keyword>
<protein>
    <recommendedName>
        <fullName evidence="2">histidine kinase</fullName>
        <ecNumber evidence="2">2.7.13.3</ecNumber>
    </recommendedName>
</protein>
<dbReference type="InterPro" id="IPR004358">
    <property type="entry name" value="Sig_transdc_His_kin-like_C"/>
</dbReference>
<dbReference type="Gene3D" id="1.10.287.130">
    <property type="match status" value="1"/>
</dbReference>
<dbReference type="Gene3D" id="3.30.450.20">
    <property type="entry name" value="PAS domain"/>
    <property type="match status" value="1"/>
</dbReference>
<dbReference type="EC" id="2.7.13.3" evidence="2"/>
<dbReference type="Proteomes" id="UP001160550">
    <property type="component" value="Unassembled WGS sequence"/>
</dbReference>
<sequence length="336" mass="35588">MYQEAFANADAGLAVLAPDGAWLAANAALSRRLGRPVSGLVGTRAHASVFDAATARRIDAALSGGEVPRGILVQHGDGRAWRLTATPLAQGLLLQLDDAPGATVERMQDHLTHGISHDLRAPLRGIAGFAARLEESGAVADAGMADVARIRAAATRAERLVDGLLELLRASRQPLREQEVDVSLLCEWVAAELGDADPDRAARVDIAPGLMARGDEHWLKVMLGHVLGNAWKFSALCERVEIHVEGQAVDGRLQLAVHDAGCGFDMRYADKLFVPFQRLHGPEQGGGNGLGLAIALQVAERHGGRLRGSSRPGGGSTFFIDLPAATGRDPDEHHDA</sequence>
<dbReference type="RefSeq" id="WP_280943689.1">
    <property type="nucleotide sequence ID" value="NZ_JARYGX010000027.1"/>
</dbReference>
<accession>A0ABT6MV07</accession>
<dbReference type="SUPFAM" id="SSF55785">
    <property type="entry name" value="PYP-like sensor domain (PAS domain)"/>
    <property type="match status" value="1"/>
</dbReference>
<dbReference type="Gene3D" id="3.30.565.10">
    <property type="entry name" value="Histidine kinase-like ATPase, C-terminal domain"/>
    <property type="match status" value="1"/>
</dbReference>
<dbReference type="GO" id="GO:0005524">
    <property type="term" value="F:ATP binding"/>
    <property type="evidence" value="ECO:0007669"/>
    <property type="project" value="UniProtKB-KW"/>
</dbReference>
<comment type="catalytic activity">
    <reaction evidence="1">
        <text>ATP + protein L-histidine = ADP + protein N-phospho-L-histidine.</text>
        <dbReference type="EC" id="2.7.13.3"/>
    </reaction>
</comment>
<dbReference type="InterPro" id="IPR036097">
    <property type="entry name" value="HisK_dim/P_sf"/>
</dbReference>
<keyword evidence="3" id="KW-0597">Phosphoprotein</keyword>
<dbReference type="PRINTS" id="PR00344">
    <property type="entry name" value="BCTRLSENSOR"/>
</dbReference>
<evidence type="ECO:0000259" key="7">
    <source>
        <dbReference type="PROSITE" id="PS50109"/>
    </source>
</evidence>
<organism evidence="8 9">
    <name type="scientific">Luteimonas composti</name>
    <dbReference type="NCBI Taxonomy" id="398257"/>
    <lineage>
        <taxon>Bacteria</taxon>
        <taxon>Pseudomonadati</taxon>
        <taxon>Pseudomonadota</taxon>
        <taxon>Gammaproteobacteria</taxon>
        <taxon>Lysobacterales</taxon>
        <taxon>Lysobacteraceae</taxon>
        <taxon>Luteimonas</taxon>
    </lineage>
</organism>
<dbReference type="SUPFAM" id="SSF55874">
    <property type="entry name" value="ATPase domain of HSP90 chaperone/DNA topoisomerase II/histidine kinase"/>
    <property type="match status" value="1"/>
</dbReference>
<evidence type="ECO:0000256" key="3">
    <source>
        <dbReference type="ARBA" id="ARBA00022553"/>
    </source>
</evidence>
<dbReference type="Pfam" id="PF08448">
    <property type="entry name" value="PAS_4"/>
    <property type="match status" value="1"/>
</dbReference>
<evidence type="ECO:0000256" key="4">
    <source>
        <dbReference type="ARBA" id="ARBA00022679"/>
    </source>
</evidence>
<keyword evidence="9" id="KW-1185">Reference proteome</keyword>
<keyword evidence="8" id="KW-0547">Nucleotide-binding</keyword>
<dbReference type="InterPro" id="IPR005467">
    <property type="entry name" value="His_kinase_dom"/>
</dbReference>
<dbReference type="InterPro" id="IPR050351">
    <property type="entry name" value="BphY/WalK/GraS-like"/>
</dbReference>